<feature type="compositionally biased region" description="Basic residues" evidence="1">
    <location>
        <begin position="115"/>
        <end position="125"/>
    </location>
</feature>
<dbReference type="Proteomes" id="UP001066276">
    <property type="component" value="Chromosome 8"/>
</dbReference>
<name>A0AAV7N7Y6_PLEWA</name>
<feature type="region of interest" description="Disordered" evidence="1">
    <location>
        <begin position="1"/>
        <end position="61"/>
    </location>
</feature>
<evidence type="ECO:0000256" key="1">
    <source>
        <dbReference type="SAM" id="MobiDB-lite"/>
    </source>
</evidence>
<feature type="compositionally biased region" description="Basic and acidic residues" evidence="1">
    <location>
        <begin position="39"/>
        <end position="59"/>
    </location>
</feature>
<comment type="caution">
    <text evidence="2">The sequence shown here is derived from an EMBL/GenBank/DDBJ whole genome shotgun (WGS) entry which is preliminary data.</text>
</comment>
<keyword evidence="3" id="KW-1185">Reference proteome</keyword>
<sequence length="125" mass="13651">MAGLGNPDIRVSQGVEKEEGQNAREEEKKDEAVGEDGDADGRDSAGKNIPEDGRLDKQSLSKPRVITSLFRACALAPSPSFHLQARVRPWVVSPAAHEAPFPVITRKNAQEKRATGNHKNKRNSK</sequence>
<organism evidence="2 3">
    <name type="scientific">Pleurodeles waltl</name>
    <name type="common">Iberian ribbed newt</name>
    <dbReference type="NCBI Taxonomy" id="8319"/>
    <lineage>
        <taxon>Eukaryota</taxon>
        <taxon>Metazoa</taxon>
        <taxon>Chordata</taxon>
        <taxon>Craniata</taxon>
        <taxon>Vertebrata</taxon>
        <taxon>Euteleostomi</taxon>
        <taxon>Amphibia</taxon>
        <taxon>Batrachia</taxon>
        <taxon>Caudata</taxon>
        <taxon>Salamandroidea</taxon>
        <taxon>Salamandridae</taxon>
        <taxon>Pleurodelinae</taxon>
        <taxon>Pleurodeles</taxon>
    </lineage>
</organism>
<evidence type="ECO:0000313" key="2">
    <source>
        <dbReference type="EMBL" id="KAJ1112170.1"/>
    </source>
</evidence>
<dbReference type="EMBL" id="JANPWB010000012">
    <property type="protein sequence ID" value="KAJ1112170.1"/>
    <property type="molecule type" value="Genomic_DNA"/>
</dbReference>
<dbReference type="AlphaFoldDB" id="A0AAV7N7Y6"/>
<gene>
    <name evidence="2" type="ORF">NDU88_000438</name>
</gene>
<evidence type="ECO:0000313" key="3">
    <source>
        <dbReference type="Proteomes" id="UP001066276"/>
    </source>
</evidence>
<proteinExistence type="predicted"/>
<feature type="compositionally biased region" description="Basic and acidic residues" evidence="1">
    <location>
        <begin position="15"/>
        <end position="32"/>
    </location>
</feature>
<accession>A0AAV7N7Y6</accession>
<feature type="region of interest" description="Disordered" evidence="1">
    <location>
        <begin position="105"/>
        <end position="125"/>
    </location>
</feature>
<reference evidence="2" key="1">
    <citation type="journal article" date="2022" name="bioRxiv">
        <title>Sequencing and chromosome-scale assembly of the giantPleurodeles waltlgenome.</title>
        <authorList>
            <person name="Brown T."/>
            <person name="Elewa A."/>
            <person name="Iarovenko S."/>
            <person name="Subramanian E."/>
            <person name="Araus A.J."/>
            <person name="Petzold A."/>
            <person name="Susuki M."/>
            <person name="Suzuki K.-i.T."/>
            <person name="Hayashi T."/>
            <person name="Toyoda A."/>
            <person name="Oliveira C."/>
            <person name="Osipova E."/>
            <person name="Leigh N.D."/>
            <person name="Simon A."/>
            <person name="Yun M.H."/>
        </authorList>
    </citation>
    <scope>NUCLEOTIDE SEQUENCE</scope>
    <source>
        <strain evidence="2">20211129_DDA</strain>
        <tissue evidence="2">Liver</tissue>
    </source>
</reference>
<protein>
    <submittedName>
        <fullName evidence="2">Uncharacterized protein</fullName>
    </submittedName>
</protein>